<accession>A0A4D7B2Y3</accession>
<dbReference type="PANTHER" id="PTHR43820">
    <property type="entry name" value="HIGH-AFFINITY BRANCHED-CHAIN AMINO ACID TRANSPORT ATP-BINDING PROTEIN LIVF"/>
    <property type="match status" value="1"/>
</dbReference>
<feature type="transmembrane region" description="Helical" evidence="11">
    <location>
        <begin position="208"/>
        <end position="227"/>
    </location>
</feature>
<keyword evidence="4" id="KW-1003">Cell membrane</keyword>
<evidence type="ECO:0000259" key="12">
    <source>
        <dbReference type="PROSITE" id="PS50893"/>
    </source>
</evidence>
<evidence type="ECO:0000256" key="8">
    <source>
        <dbReference type="ARBA" id="ARBA00022970"/>
    </source>
</evidence>
<dbReference type="GO" id="GO:0016887">
    <property type="term" value="F:ATP hydrolysis activity"/>
    <property type="evidence" value="ECO:0007669"/>
    <property type="project" value="InterPro"/>
</dbReference>
<protein>
    <submittedName>
        <fullName evidence="13">ATP-binding cassette domain-containing protein</fullName>
    </submittedName>
</protein>
<keyword evidence="9 11" id="KW-1133">Transmembrane helix</keyword>
<dbReference type="AlphaFoldDB" id="A0A4D7B2Y3"/>
<organism evidence="13 14">
    <name type="scientific">Phreatobacter stygius</name>
    <dbReference type="NCBI Taxonomy" id="1940610"/>
    <lineage>
        <taxon>Bacteria</taxon>
        <taxon>Pseudomonadati</taxon>
        <taxon>Pseudomonadota</taxon>
        <taxon>Alphaproteobacteria</taxon>
        <taxon>Hyphomicrobiales</taxon>
        <taxon>Phreatobacteraceae</taxon>
        <taxon>Phreatobacter</taxon>
    </lineage>
</organism>
<keyword evidence="5 11" id="KW-0812">Transmembrane</keyword>
<feature type="domain" description="ABC transporter" evidence="12">
    <location>
        <begin position="608"/>
        <end position="839"/>
    </location>
</feature>
<dbReference type="InterPro" id="IPR003593">
    <property type="entry name" value="AAA+_ATPase"/>
</dbReference>
<dbReference type="InterPro" id="IPR017871">
    <property type="entry name" value="ABC_transporter-like_CS"/>
</dbReference>
<dbReference type="PROSITE" id="PS00211">
    <property type="entry name" value="ABC_TRANSPORTER_1"/>
    <property type="match status" value="1"/>
</dbReference>
<dbReference type="GO" id="GO:0015658">
    <property type="term" value="F:branched-chain amino acid transmembrane transporter activity"/>
    <property type="evidence" value="ECO:0007669"/>
    <property type="project" value="InterPro"/>
</dbReference>
<evidence type="ECO:0000256" key="6">
    <source>
        <dbReference type="ARBA" id="ARBA00022741"/>
    </source>
</evidence>
<dbReference type="Proteomes" id="UP000298781">
    <property type="component" value="Chromosome"/>
</dbReference>
<evidence type="ECO:0000256" key="4">
    <source>
        <dbReference type="ARBA" id="ARBA00022475"/>
    </source>
</evidence>
<proteinExistence type="inferred from homology"/>
<dbReference type="PROSITE" id="PS50893">
    <property type="entry name" value="ABC_TRANSPORTER_2"/>
    <property type="match status" value="2"/>
</dbReference>
<dbReference type="InterPro" id="IPR027417">
    <property type="entry name" value="P-loop_NTPase"/>
</dbReference>
<keyword evidence="7 13" id="KW-0067">ATP-binding</keyword>
<dbReference type="SMART" id="SM00382">
    <property type="entry name" value="AAA"/>
    <property type="match status" value="2"/>
</dbReference>
<feature type="transmembrane region" description="Helical" evidence="11">
    <location>
        <begin position="281"/>
        <end position="304"/>
    </location>
</feature>
<gene>
    <name evidence="13" type="ORF">E8M01_28885</name>
</gene>
<feature type="transmembrane region" description="Helical" evidence="11">
    <location>
        <begin position="84"/>
        <end position="105"/>
    </location>
</feature>
<keyword evidence="10 11" id="KW-0472">Membrane</keyword>
<dbReference type="CDD" id="cd03224">
    <property type="entry name" value="ABC_TM1139_LivF_branched"/>
    <property type="match status" value="1"/>
</dbReference>
<feature type="domain" description="ABC transporter" evidence="12">
    <location>
        <begin position="347"/>
        <end position="588"/>
    </location>
</feature>
<feature type="transmembrane region" description="Helical" evidence="11">
    <location>
        <begin position="112"/>
        <end position="130"/>
    </location>
</feature>
<dbReference type="InterPro" id="IPR043428">
    <property type="entry name" value="LivM-like"/>
</dbReference>
<reference evidence="13 14" key="1">
    <citation type="submission" date="2019-04" db="EMBL/GenBank/DDBJ databases">
        <title>Phreatobacter aquaticus sp. nov.</title>
        <authorList>
            <person name="Choi A."/>
        </authorList>
    </citation>
    <scope>NUCLEOTIDE SEQUENCE [LARGE SCALE GENOMIC DNA]</scope>
    <source>
        <strain evidence="13 14">KCTC 52518</strain>
    </source>
</reference>
<comment type="subcellular location">
    <subcellularLocation>
        <location evidence="1">Cell membrane</location>
        <topology evidence="1">Multi-pass membrane protein</topology>
    </subcellularLocation>
</comment>
<evidence type="ECO:0000256" key="2">
    <source>
        <dbReference type="ARBA" id="ARBA00005417"/>
    </source>
</evidence>
<sequence length="839" mass="89870">MSSEVRSLLAAAAALLVLPFAMLAIGLTLTSATDVVIFAIAAMALNILVGHTGLVSFGHGAFFGMGAYAAVLAQRHFLAGQLLLPALFAILFVGVVSLLAGLLILRRRGVYFSLLTLALTAVMYTVSFRWTELTGGENGIGGVVRPNYGVLDFNSPWAFYCLVALLGFAVVLVLQRFHNAPVGSVLVAIRENETRARFVGYDTDRYKLIAFTISATLTGFAGVLSAFHHRFTSADPIAIQFSGELLAMVVIGGMRSFLGPALGALFFMLSREYLSLFTSSWLLFFGLMFVGFIVFSPTGLIGVAERLMAPFRKKFETDAAMAARRVEAVGPVPHEFVHEGTGNGPVLEIKGIVKSFGGIRAVRGIDFTVKDRTLHALIGPNGAGKTTAFNLISGLFPPDKGTVTLDGRQIGGLTPQAITAAGVGRSFQITNLFGGLTIEENVRLAIQARHSGRFGVWARATALPGVAADTTTLMRYLGLAGIEQAEAGSLSYGGQRLVDMALALATRPRILLLDEPLAGLASAERRRVGDIIKTISADIPVLLVEHDIDRVFQIADHVTVMNDGDVLIDGTVEQARSSERVQAVYLGSGTHAITAKERVSAATDTALLVLRDINTFYGKSHILNDVSIDVAEGEIIALLGRNGAGKSTLLKTITGIAPPASGTIVLAGEALAGLSSDRIARRGVGYVPQGRGLFAGMSVKDNLMLGSLKRLTGAGRHWDEDRVLSFFPRLRERWTTPADFLSGGEQQMVAVARALVGDTRVLLLDEPFEGLSPAITEELFEAFDKLRHEVAIVIVDHHLDLALALSDRTVALERGAVTWTGASKNLREDQDLRRKVLWL</sequence>
<dbReference type="OrthoDB" id="7283113at2"/>
<dbReference type="EMBL" id="CP039690">
    <property type="protein sequence ID" value="QCI67894.1"/>
    <property type="molecule type" value="Genomic_DNA"/>
</dbReference>
<dbReference type="RefSeq" id="WP_136963317.1">
    <property type="nucleotide sequence ID" value="NZ_CP039690.1"/>
</dbReference>
<dbReference type="InterPro" id="IPR003439">
    <property type="entry name" value="ABC_transporter-like_ATP-bd"/>
</dbReference>
<evidence type="ECO:0000313" key="14">
    <source>
        <dbReference type="Proteomes" id="UP000298781"/>
    </source>
</evidence>
<dbReference type="KEGG" id="pstg:E8M01_28885"/>
<dbReference type="InterPro" id="IPR001851">
    <property type="entry name" value="ABC_transp_permease"/>
</dbReference>
<dbReference type="InterPro" id="IPR052156">
    <property type="entry name" value="BCAA_Transport_ATP-bd_LivF"/>
</dbReference>
<evidence type="ECO:0000256" key="5">
    <source>
        <dbReference type="ARBA" id="ARBA00022692"/>
    </source>
</evidence>
<evidence type="ECO:0000256" key="10">
    <source>
        <dbReference type="ARBA" id="ARBA00023136"/>
    </source>
</evidence>
<dbReference type="CDD" id="cd03219">
    <property type="entry name" value="ABC_Mj1267_LivG_branched"/>
    <property type="match status" value="1"/>
</dbReference>
<dbReference type="Pfam" id="PF00005">
    <property type="entry name" value="ABC_tran"/>
    <property type="match status" value="2"/>
</dbReference>
<dbReference type="CDD" id="cd06581">
    <property type="entry name" value="TM_PBP1_LivM_like"/>
    <property type="match status" value="1"/>
</dbReference>
<dbReference type="Pfam" id="PF02653">
    <property type="entry name" value="BPD_transp_2"/>
    <property type="match status" value="1"/>
</dbReference>
<keyword evidence="14" id="KW-1185">Reference proteome</keyword>
<comment type="similarity">
    <text evidence="2">Belongs to the ABC transporter superfamily.</text>
</comment>
<feature type="transmembrane region" description="Helical" evidence="11">
    <location>
        <begin position="36"/>
        <end position="54"/>
    </location>
</feature>
<evidence type="ECO:0000256" key="7">
    <source>
        <dbReference type="ARBA" id="ARBA00022840"/>
    </source>
</evidence>
<keyword evidence="3" id="KW-0813">Transport</keyword>
<evidence type="ECO:0000256" key="11">
    <source>
        <dbReference type="SAM" id="Phobius"/>
    </source>
</evidence>
<evidence type="ECO:0000256" key="1">
    <source>
        <dbReference type="ARBA" id="ARBA00004651"/>
    </source>
</evidence>
<dbReference type="PANTHER" id="PTHR43820:SF4">
    <property type="entry name" value="HIGH-AFFINITY BRANCHED-CHAIN AMINO ACID TRANSPORT ATP-BINDING PROTEIN LIVF"/>
    <property type="match status" value="1"/>
</dbReference>
<dbReference type="GO" id="GO:0005886">
    <property type="term" value="C:plasma membrane"/>
    <property type="evidence" value="ECO:0007669"/>
    <property type="project" value="UniProtKB-SubCell"/>
</dbReference>
<evidence type="ECO:0000313" key="13">
    <source>
        <dbReference type="EMBL" id="QCI67894.1"/>
    </source>
</evidence>
<dbReference type="SUPFAM" id="SSF52540">
    <property type="entry name" value="P-loop containing nucleoside triphosphate hydrolases"/>
    <property type="match status" value="2"/>
</dbReference>
<dbReference type="GO" id="GO:0005524">
    <property type="term" value="F:ATP binding"/>
    <property type="evidence" value="ECO:0007669"/>
    <property type="project" value="UniProtKB-KW"/>
</dbReference>
<evidence type="ECO:0000256" key="9">
    <source>
        <dbReference type="ARBA" id="ARBA00022989"/>
    </source>
</evidence>
<dbReference type="GO" id="GO:0015807">
    <property type="term" value="P:L-amino acid transport"/>
    <property type="evidence" value="ECO:0007669"/>
    <property type="project" value="TreeGrafter"/>
</dbReference>
<feature type="transmembrane region" description="Helical" evidence="11">
    <location>
        <begin position="157"/>
        <end position="174"/>
    </location>
</feature>
<keyword evidence="6" id="KW-0547">Nucleotide-binding</keyword>
<dbReference type="Gene3D" id="3.40.50.300">
    <property type="entry name" value="P-loop containing nucleotide triphosphate hydrolases"/>
    <property type="match status" value="2"/>
</dbReference>
<keyword evidence="8" id="KW-0029">Amino-acid transport</keyword>
<feature type="transmembrane region" description="Helical" evidence="11">
    <location>
        <begin position="247"/>
        <end position="269"/>
    </location>
</feature>
<evidence type="ECO:0000256" key="3">
    <source>
        <dbReference type="ARBA" id="ARBA00022448"/>
    </source>
</evidence>
<name>A0A4D7B2Y3_9HYPH</name>